<organism evidence="1 2">
    <name type="scientific">Shewanella baltica (strain OS195)</name>
    <dbReference type="NCBI Taxonomy" id="399599"/>
    <lineage>
        <taxon>Bacteria</taxon>
        <taxon>Pseudomonadati</taxon>
        <taxon>Pseudomonadota</taxon>
        <taxon>Gammaproteobacteria</taxon>
        <taxon>Alteromonadales</taxon>
        <taxon>Shewanellaceae</taxon>
        <taxon>Shewanella</taxon>
    </lineage>
</organism>
<dbReference type="AlphaFoldDB" id="A9L145"/>
<dbReference type="HOGENOM" id="CLU_096820_0_0_6"/>
<dbReference type="Proteomes" id="UP000000770">
    <property type="component" value="Chromosome"/>
</dbReference>
<gene>
    <name evidence="1" type="ordered locus">Sbal195_0766</name>
</gene>
<accession>A9L145</accession>
<protein>
    <submittedName>
        <fullName evidence="1">Uncharacterized protein</fullName>
    </submittedName>
</protein>
<evidence type="ECO:0000313" key="2">
    <source>
        <dbReference type="Proteomes" id="UP000000770"/>
    </source>
</evidence>
<sequence length="252" mass="29078">MDSVFFSGSISIKTLPEKIINSINQLSINGDFRVLVGDAAGFDTLLQEYCNRIGFKNVTVYSISKKPRNFIEIFNLEFVPVPDEIKGERKRQTFKDRKMTLDSDISFVVWDEKSTGSYNNIIRAINNEKKIRVFSTKVQAPINDVSEENITRIYQNTNGLTTSDLLNILYKNGIKEFETAKQLNEYLLKNNCVTKNSEGKISTYKTCNENFSFDEYYRGKVSGVKYKFELAKHLINEFKLNDSKKNYKNIRG</sequence>
<proteinExistence type="predicted"/>
<dbReference type="RefSeq" id="WP_012196663.1">
    <property type="nucleotide sequence ID" value="NC_009997.1"/>
</dbReference>
<dbReference type="EMBL" id="CP000891">
    <property type="protein sequence ID" value="ABX47944.1"/>
    <property type="molecule type" value="Genomic_DNA"/>
</dbReference>
<evidence type="ECO:0000313" key="1">
    <source>
        <dbReference type="EMBL" id="ABX47944.1"/>
    </source>
</evidence>
<reference evidence="1 2" key="1">
    <citation type="submission" date="2007-11" db="EMBL/GenBank/DDBJ databases">
        <title>Complete sequence of chromosome of Shewanella baltica OS195.</title>
        <authorList>
            <consortium name="US DOE Joint Genome Institute"/>
            <person name="Copeland A."/>
            <person name="Lucas S."/>
            <person name="Lapidus A."/>
            <person name="Barry K."/>
            <person name="Glavina del Rio T."/>
            <person name="Dalin E."/>
            <person name="Tice H."/>
            <person name="Pitluck S."/>
            <person name="Chain P."/>
            <person name="Malfatti S."/>
            <person name="Shin M."/>
            <person name="Vergez L."/>
            <person name="Schmutz J."/>
            <person name="Larimer F."/>
            <person name="Land M."/>
            <person name="Hauser L."/>
            <person name="Kyrpides N."/>
            <person name="Kim E."/>
            <person name="Brettar I."/>
            <person name="Rodrigues J."/>
            <person name="Konstantinidis K."/>
            <person name="Klappenbach J."/>
            <person name="Hofle M."/>
            <person name="Tiedje J."/>
            <person name="Richardson P."/>
        </authorList>
    </citation>
    <scope>NUCLEOTIDE SEQUENCE [LARGE SCALE GENOMIC DNA]</scope>
    <source>
        <strain evidence="1 2">OS195</strain>
    </source>
</reference>
<dbReference type="KEGG" id="sbn:Sbal195_0766"/>
<name>A9L145_SHEB9</name>